<evidence type="ECO:0000313" key="2">
    <source>
        <dbReference type="Proteomes" id="UP000199545"/>
    </source>
</evidence>
<dbReference type="NCBIfam" id="TIGR02221">
    <property type="entry name" value="cas_TM1812"/>
    <property type="match status" value="1"/>
</dbReference>
<reference evidence="1 2" key="1">
    <citation type="submission" date="2016-10" db="EMBL/GenBank/DDBJ databases">
        <authorList>
            <person name="de Groot N.N."/>
        </authorList>
    </citation>
    <scope>NUCLEOTIDE SEQUENCE [LARGE SCALE GENOMIC DNA]</scope>
    <source>
        <strain evidence="1 2">DSM 44778</strain>
    </source>
</reference>
<proteinExistence type="predicted"/>
<dbReference type="SUPFAM" id="SSF160980">
    <property type="entry name" value="SSO1389-like"/>
    <property type="match status" value="1"/>
</dbReference>
<keyword evidence="2" id="KW-1185">Reference proteome</keyword>
<dbReference type="NCBIfam" id="TIGR02549">
    <property type="entry name" value="CRISPR_DxTHG"/>
    <property type="match status" value="1"/>
</dbReference>
<dbReference type="EMBL" id="FORR01000003">
    <property type="protein sequence ID" value="SFI96329.1"/>
    <property type="molecule type" value="Genomic_DNA"/>
</dbReference>
<accession>A0A1I3MH48</accession>
<dbReference type="AlphaFoldDB" id="A0A1I3MH48"/>
<dbReference type="InterPro" id="IPR011742">
    <property type="entry name" value="CRISPR-assoc_prot_TM1812"/>
</dbReference>
<dbReference type="InterPro" id="IPR013383">
    <property type="entry name" value="CRISPR-assoc_prot_DxTHG_CS"/>
</dbReference>
<protein>
    <submittedName>
        <fullName evidence="1">CRISPR-associated protein, TM1812 family</fullName>
    </submittedName>
</protein>
<evidence type="ECO:0000313" key="1">
    <source>
        <dbReference type="EMBL" id="SFI96329.1"/>
    </source>
</evidence>
<gene>
    <name evidence="1" type="ORF">SAMN05421852_10368</name>
</gene>
<name>A0A1I3MH48_9BACL</name>
<sequence>MEILSGQEPIEAVIFLTTQARESNWEKENKWCYLGLAGELENLEKEKRILVQTVDIPGSQDQGSIWEVFRQILDHLDEEDEVYFDITHSFRYQPMLALLVLHFARVIRNIHIRGIYYGNIEAKRPGEVPIAPVNDLSSFVDVQDWITNVYAYLHTGRAEPLYQWLYTAKNRQLKQGASPDQLATMESAVKVAKALKELSLSLETNRGPIIPGKAKQARKKLQQVQDHLPHPFQPIQILLDTMESQIQGLDHQDPIESGISAVTWCIERGLIQQAYTMLDELVLTAICLAEGYRFEEVKDYENVRSKVGQQVNDAIQWLKEKKDSSMEKDDHSLKEYLIDNYRGFIQLYGELKLDRNDLNHAGWRKDLKKPEYFARKIAFHNKQPGKYANLIKELRRYWQENKPEAF</sequence>
<organism evidence="1 2">
    <name type="scientific">Thermoflavimicrobium dichotomicum</name>
    <dbReference type="NCBI Taxonomy" id="46223"/>
    <lineage>
        <taxon>Bacteria</taxon>
        <taxon>Bacillati</taxon>
        <taxon>Bacillota</taxon>
        <taxon>Bacilli</taxon>
        <taxon>Bacillales</taxon>
        <taxon>Thermoactinomycetaceae</taxon>
        <taxon>Thermoflavimicrobium</taxon>
    </lineage>
</organism>
<dbReference type="STRING" id="46223.SAMN05421852_10368"/>
<dbReference type="Proteomes" id="UP000199545">
    <property type="component" value="Unassembled WGS sequence"/>
</dbReference>